<dbReference type="EMBL" id="CAMXCT020000320">
    <property type="protein sequence ID" value="CAL1130458.1"/>
    <property type="molecule type" value="Genomic_DNA"/>
</dbReference>
<gene>
    <name evidence="2" type="ORF">C1SCF055_LOCUS5256</name>
</gene>
<dbReference type="GO" id="GO:0008233">
    <property type="term" value="F:peptidase activity"/>
    <property type="evidence" value="ECO:0007669"/>
    <property type="project" value="UniProtKB-KW"/>
</dbReference>
<proteinExistence type="predicted"/>
<evidence type="ECO:0000313" key="2">
    <source>
        <dbReference type="EMBL" id="CAI3977083.1"/>
    </source>
</evidence>
<protein>
    <submittedName>
        <fullName evidence="4">ATP-dependent Clp protease proteolytic subunit</fullName>
    </submittedName>
</protein>
<dbReference type="Proteomes" id="UP001152797">
    <property type="component" value="Unassembled WGS sequence"/>
</dbReference>
<evidence type="ECO:0000313" key="4">
    <source>
        <dbReference type="EMBL" id="CAL4764395.1"/>
    </source>
</evidence>
<comment type="caution">
    <text evidence="2">The sequence shown here is derived from an EMBL/GenBank/DDBJ whole genome shotgun (WGS) entry which is preliminary data.</text>
</comment>
<dbReference type="EMBL" id="CAMXCT030000320">
    <property type="protein sequence ID" value="CAL4764395.1"/>
    <property type="molecule type" value="Genomic_DNA"/>
</dbReference>
<dbReference type="AlphaFoldDB" id="A0A9P1BPH8"/>
<evidence type="ECO:0000313" key="5">
    <source>
        <dbReference type="Proteomes" id="UP001152797"/>
    </source>
</evidence>
<dbReference type="EMBL" id="CAMXCT010000320">
    <property type="protein sequence ID" value="CAI3977083.1"/>
    <property type="molecule type" value="Genomic_DNA"/>
</dbReference>
<organism evidence="2">
    <name type="scientific">Cladocopium goreaui</name>
    <dbReference type="NCBI Taxonomy" id="2562237"/>
    <lineage>
        <taxon>Eukaryota</taxon>
        <taxon>Sar</taxon>
        <taxon>Alveolata</taxon>
        <taxon>Dinophyceae</taxon>
        <taxon>Suessiales</taxon>
        <taxon>Symbiodiniaceae</taxon>
        <taxon>Cladocopium</taxon>
    </lineage>
</organism>
<evidence type="ECO:0000256" key="1">
    <source>
        <dbReference type="SAM" id="MobiDB-lite"/>
    </source>
</evidence>
<evidence type="ECO:0000313" key="3">
    <source>
        <dbReference type="EMBL" id="CAL1130458.1"/>
    </source>
</evidence>
<reference evidence="2" key="1">
    <citation type="submission" date="2022-10" db="EMBL/GenBank/DDBJ databases">
        <authorList>
            <person name="Chen Y."/>
            <person name="Dougan E. K."/>
            <person name="Chan C."/>
            <person name="Rhodes N."/>
            <person name="Thang M."/>
        </authorList>
    </citation>
    <scope>NUCLEOTIDE SEQUENCE</scope>
</reference>
<reference evidence="3" key="2">
    <citation type="submission" date="2024-04" db="EMBL/GenBank/DDBJ databases">
        <authorList>
            <person name="Chen Y."/>
            <person name="Shah S."/>
            <person name="Dougan E. K."/>
            <person name="Thang M."/>
            <person name="Chan C."/>
        </authorList>
    </citation>
    <scope>NUCLEOTIDE SEQUENCE [LARGE SCALE GENOMIC DNA]</scope>
</reference>
<sequence>MPRLPWLHILRAHVRACGASPRIGCQLGRFAPVAAAAATGALLWPGSVARQESPAPAKTPANPTPPQPAALPAAVPAAPAAEPGKAPATPPADPKKAVQRTVNIDQEMLKSRRLFLTGEVNDDMAKAGEFSGSTVAVEQIGVIEES</sequence>
<dbReference type="GO" id="GO:0006508">
    <property type="term" value="P:proteolysis"/>
    <property type="evidence" value="ECO:0007669"/>
    <property type="project" value="UniProtKB-KW"/>
</dbReference>
<feature type="compositionally biased region" description="Low complexity" evidence="1">
    <location>
        <begin position="70"/>
        <end position="87"/>
    </location>
</feature>
<keyword evidence="5" id="KW-1185">Reference proteome</keyword>
<keyword evidence="4" id="KW-0645">Protease</keyword>
<feature type="region of interest" description="Disordered" evidence="1">
    <location>
        <begin position="49"/>
        <end position="98"/>
    </location>
</feature>
<accession>A0A9P1BPH8</accession>
<keyword evidence="4" id="KW-0378">Hydrolase</keyword>
<name>A0A9P1BPH8_9DINO</name>